<dbReference type="PRINTS" id="PR00080">
    <property type="entry name" value="SDRFAMILY"/>
</dbReference>
<sequence>MANVLVTGGSRGIGGAISRVLAARGDVIAVHFGSDSSAAEQIMGQLEGAGHMLVRGDLRDPQAAADIVGHAVTGLGSIDVLVNNAAIAPSDSTAHRIDAVDYASWQRVWNEMLAVNLLGAANLSYLVTRHLIDRGAPGSIVNIGTRGAFRGELDFPAYGAGKAGLHALGQSLALALARHGISVTSIAPGFISSERQSSKLSGDAGDALRSQSPFGRVGTPAEVAQAVAYLTSPEAVWASGAILDFNGASHLRT</sequence>
<dbReference type="AlphaFoldDB" id="A0A2T0YR45"/>
<evidence type="ECO:0000313" key="3">
    <source>
        <dbReference type="Proteomes" id="UP000238217"/>
    </source>
</evidence>
<evidence type="ECO:0000313" key="2">
    <source>
        <dbReference type="EMBL" id="PRZ18037.1"/>
    </source>
</evidence>
<gene>
    <name evidence="2" type="ORF">BCL67_10320</name>
</gene>
<name>A0A2T0YR45_9MICC</name>
<dbReference type="RefSeq" id="WP_106121947.1">
    <property type="nucleotide sequence ID" value="NZ_PVTY01000003.1"/>
</dbReference>
<accession>A0A2T0YR45</accession>
<dbReference type="SUPFAM" id="SSF51735">
    <property type="entry name" value="NAD(P)-binding Rossmann-fold domains"/>
    <property type="match status" value="1"/>
</dbReference>
<dbReference type="Gene3D" id="3.40.50.720">
    <property type="entry name" value="NAD(P)-binding Rossmann-like Domain"/>
    <property type="match status" value="1"/>
</dbReference>
<dbReference type="PANTHER" id="PTHR42760">
    <property type="entry name" value="SHORT-CHAIN DEHYDROGENASES/REDUCTASES FAMILY MEMBER"/>
    <property type="match status" value="1"/>
</dbReference>
<proteinExistence type="inferred from homology"/>
<dbReference type="Proteomes" id="UP000238217">
    <property type="component" value="Unassembled WGS sequence"/>
</dbReference>
<dbReference type="InterPro" id="IPR002347">
    <property type="entry name" value="SDR_fam"/>
</dbReference>
<protein>
    <submittedName>
        <fullName evidence="2">NAD(P)-dependent dehydrogenase (Short-subunit alcohol dehydrogenase family)</fullName>
    </submittedName>
</protein>
<organism evidence="2 3">
    <name type="scientific">Nesterenkonia sandarakina</name>
    <dbReference type="NCBI Taxonomy" id="272918"/>
    <lineage>
        <taxon>Bacteria</taxon>
        <taxon>Bacillati</taxon>
        <taxon>Actinomycetota</taxon>
        <taxon>Actinomycetes</taxon>
        <taxon>Micrococcales</taxon>
        <taxon>Micrococcaceae</taxon>
        <taxon>Nesterenkonia</taxon>
    </lineage>
</organism>
<reference evidence="2 3" key="1">
    <citation type="submission" date="2018-03" db="EMBL/GenBank/DDBJ databases">
        <title>Comparative analysis of microorganisms from saline springs in Andes Mountain Range, Colombia.</title>
        <authorList>
            <person name="Rubin E."/>
        </authorList>
    </citation>
    <scope>NUCLEOTIDE SEQUENCE [LARGE SCALE GENOMIC DNA]</scope>
    <source>
        <strain evidence="2 3">CG 35</strain>
    </source>
</reference>
<dbReference type="CDD" id="cd05233">
    <property type="entry name" value="SDR_c"/>
    <property type="match status" value="1"/>
</dbReference>
<dbReference type="EMBL" id="PVTY01000003">
    <property type="protein sequence ID" value="PRZ18037.1"/>
    <property type="molecule type" value="Genomic_DNA"/>
</dbReference>
<dbReference type="PRINTS" id="PR00081">
    <property type="entry name" value="GDHRDH"/>
</dbReference>
<evidence type="ECO:0000256" key="1">
    <source>
        <dbReference type="ARBA" id="ARBA00006484"/>
    </source>
</evidence>
<comment type="caution">
    <text evidence="2">The sequence shown here is derived from an EMBL/GenBank/DDBJ whole genome shotgun (WGS) entry which is preliminary data.</text>
</comment>
<dbReference type="GO" id="GO:0016616">
    <property type="term" value="F:oxidoreductase activity, acting on the CH-OH group of donors, NAD or NADP as acceptor"/>
    <property type="evidence" value="ECO:0007669"/>
    <property type="project" value="TreeGrafter"/>
</dbReference>
<dbReference type="Pfam" id="PF13561">
    <property type="entry name" value="adh_short_C2"/>
    <property type="match status" value="1"/>
</dbReference>
<dbReference type="InterPro" id="IPR036291">
    <property type="entry name" value="NAD(P)-bd_dom_sf"/>
</dbReference>
<keyword evidence="3" id="KW-1185">Reference proteome</keyword>
<comment type="similarity">
    <text evidence="1">Belongs to the short-chain dehydrogenases/reductases (SDR) family.</text>
</comment>
<dbReference type="OrthoDB" id="9804774at2"/>
<dbReference type="PANTHER" id="PTHR42760:SF78">
    <property type="entry name" value="3-OXOACYL-[ACYL-CARRIER-PROTEIN] REDUCTASE [NADH]"/>
    <property type="match status" value="1"/>
</dbReference>